<dbReference type="PANTHER" id="PTHR12526">
    <property type="entry name" value="GLYCOSYLTRANSFERASE"/>
    <property type="match status" value="1"/>
</dbReference>
<sequence length="441" mass="49945">MSEIQLPRAMKCDATPQPLRIALVYSRIPFPMMRGDQMTVAHLISFLAARGHVVDLYTLAVDGELDVDQERWLKRSCRALHIYPQPRRSKAAGLVLGSLSLLPFQVSIFRNTAMNRDLEQAISSDEYDIVYCYYPRTSSAVPRWVKYDPRTVSFLALQLSQTLNTKRMARYEPGRFKRLVYRVETQLMGRFESRVWQDFNRVVLIGPADVEAVKQQCRNRGKSEIDNWVYGAHGTDTDKYVPAVPNEIVPGRVIFSGSMLYPPNIQAVLWFVKHVWPLVRAQVPEATFVVQGRDPSPKILELDGHDGIWVTGTVPDVGVLIRSAQVCVNPMLAAGGMQNKLIEYMACNKAVVASAVANEGVRAPQEALVIAHNPKSFASEVVRLLLDRDEAERLGSAARSYVLSEWTWEKHFLDLESEFHIALDEKQDKRAHSAVRQRSQR</sequence>
<dbReference type="EMBL" id="CP038799">
    <property type="protein sequence ID" value="QIV81154.1"/>
    <property type="molecule type" value="Genomic_DNA"/>
</dbReference>
<keyword evidence="1" id="KW-0808">Transferase</keyword>
<reference evidence="1 2" key="1">
    <citation type="submission" date="2019-04" db="EMBL/GenBank/DDBJ databases">
        <title>Draft, Whole-Genome Sequence of the Anthracene-degrading Mycobacterium frederiksbergense LB501T, Isolated from a Polycyclic Aromatic Hydrocarbon (PAH)-Contaminated Soil.</title>
        <authorList>
            <person name="Augelletti F."/>
        </authorList>
    </citation>
    <scope>NUCLEOTIDE SEQUENCE [LARGE SCALE GENOMIC DNA]</scope>
    <source>
        <strain evidence="1 2">LB 501T</strain>
    </source>
</reference>
<organism evidence="1 2">
    <name type="scientific">Mycolicibacterium frederiksbergense</name>
    <dbReference type="NCBI Taxonomy" id="117567"/>
    <lineage>
        <taxon>Bacteria</taxon>
        <taxon>Bacillati</taxon>
        <taxon>Actinomycetota</taxon>
        <taxon>Actinomycetes</taxon>
        <taxon>Mycobacteriales</taxon>
        <taxon>Mycobacteriaceae</taxon>
        <taxon>Mycolicibacterium</taxon>
    </lineage>
</organism>
<evidence type="ECO:0000313" key="2">
    <source>
        <dbReference type="Proteomes" id="UP000501849"/>
    </source>
</evidence>
<proteinExistence type="predicted"/>
<evidence type="ECO:0000313" key="1">
    <source>
        <dbReference type="EMBL" id="QIV81154.1"/>
    </source>
</evidence>
<keyword evidence="2" id="KW-1185">Reference proteome</keyword>
<gene>
    <name evidence="1" type="ORF">EXE63_09800</name>
</gene>
<dbReference type="Pfam" id="PF13692">
    <property type="entry name" value="Glyco_trans_1_4"/>
    <property type="match status" value="1"/>
</dbReference>
<dbReference type="Proteomes" id="UP000501849">
    <property type="component" value="Chromosome"/>
</dbReference>
<dbReference type="GO" id="GO:0016757">
    <property type="term" value="F:glycosyltransferase activity"/>
    <property type="evidence" value="ECO:0007669"/>
    <property type="project" value="TreeGrafter"/>
</dbReference>
<accession>A0A6H0S1S1</accession>
<dbReference type="RefSeq" id="WP_168141783.1">
    <property type="nucleotide sequence ID" value="NZ_CP038799.1"/>
</dbReference>
<dbReference type="PANTHER" id="PTHR12526:SF600">
    <property type="entry name" value="GLYCOSYL TRANSFERASE GROUP 1"/>
    <property type="match status" value="1"/>
</dbReference>
<dbReference type="Gene3D" id="3.40.50.2000">
    <property type="entry name" value="Glycogen Phosphorylase B"/>
    <property type="match status" value="2"/>
</dbReference>
<dbReference type="SUPFAM" id="SSF53756">
    <property type="entry name" value="UDP-Glycosyltransferase/glycogen phosphorylase"/>
    <property type="match status" value="1"/>
</dbReference>
<dbReference type="AlphaFoldDB" id="A0A6H0S1S1"/>
<dbReference type="KEGG" id="mfre:EXE63_09800"/>
<dbReference type="CDD" id="cd03801">
    <property type="entry name" value="GT4_PimA-like"/>
    <property type="match status" value="1"/>
</dbReference>
<protein>
    <submittedName>
        <fullName evidence="1">Glycosyltransferase</fullName>
    </submittedName>
</protein>
<name>A0A6H0S1S1_9MYCO</name>